<evidence type="ECO:0000256" key="6">
    <source>
        <dbReference type="ARBA" id="ARBA00022840"/>
    </source>
</evidence>
<keyword evidence="6 12" id="KW-0067">ATP-binding</keyword>
<evidence type="ECO:0000256" key="1">
    <source>
        <dbReference type="ARBA" id="ARBA00004170"/>
    </source>
</evidence>
<dbReference type="InterPro" id="IPR005722">
    <property type="entry name" value="ATP_synth_F1_bsu"/>
</dbReference>
<comment type="subcellular location">
    <subcellularLocation>
        <location evidence="1">Membrane</location>
        <topology evidence="1">Peripheral membrane protein</topology>
    </subcellularLocation>
</comment>
<dbReference type="InterPro" id="IPR024034">
    <property type="entry name" value="ATPase_F1/V1_b/a_C"/>
</dbReference>
<dbReference type="NCBIfam" id="TIGR01039">
    <property type="entry name" value="atpD"/>
    <property type="match status" value="1"/>
</dbReference>
<dbReference type="Gene3D" id="3.40.50.300">
    <property type="entry name" value="P-loop containing nucleotide triphosphate hydrolases"/>
    <property type="match status" value="1"/>
</dbReference>
<keyword evidence="9" id="KW-0472">Membrane</keyword>
<evidence type="ECO:0000259" key="14">
    <source>
        <dbReference type="SMART" id="SM00382"/>
    </source>
</evidence>
<comment type="similarity">
    <text evidence="2">Belongs to the ATPase alpha/beta chains family.</text>
</comment>
<dbReference type="InterPro" id="IPR055190">
    <property type="entry name" value="ATP-synt_VA_C"/>
</dbReference>
<dbReference type="CDD" id="cd01133">
    <property type="entry name" value="F1-ATPase_beta_CD"/>
    <property type="match status" value="1"/>
</dbReference>
<dbReference type="PANTHER" id="PTHR15184:SF71">
    <property type="entry name" value="ATP SYNTHASE SUBUNIT BETA, MITOCHONDRIAL"/>
    <property type="match status" value="1"/>
</dbReference>
<dbReference type="SUPFAM" id="SSF50615">
    <property type="entry name" value="N-terminal domain of alpha and beta subunits of F1 ATP synthase"/>
    <property type="match status" value="1"/>
</dbReference>
<dbReference type="AlphaFoldDB" id="A0A0S4IQH6"/>
<dbReference type="OrthoDB" id="245364at2759"/>
<accession>A0A0S4IQH6</accession>
<organism evidence="15 16">
    <name type="scientific">Bodo saltans</name>
    <name type="common">Flagellated protozoan</name>
    <dbReference type="NCBI Taxonomy" id="75058"/>
    <lineage>
        <taxon>Eukaryota</taxon>
        <taxon>Discoba</taxon>
        <taxon>Euglenozoa</taxon>
        <taxon>Kinetoplastea</taxon>
        <taxon>Metakinetoplastina</taxon>
        <taxon>Eubodonida</taxon>
        <taxon>Bodonidae</taxon>
        <taxon>Bodo</taxon>
    </lineage>
</organism>
<dbReference type="EC" id="7.1.2.2" evidence="12"/>
<evidence type="ECO:0000256" key="11">
    <source>
        <dbReference type="ARBA" id="ARBA00023310"/>
    </source>
</evidence>
<dbReference type="InterPro" id="IPR003593">
    <property type="entry name" value="AAA+_ATPase"/>
</dbReference>
<keyword evidence="3" id="KW-0813">Transport</keyword>
<keyword evidence="8" id="KW-0406">Ion transport</keyword>
<evidence type="ECO:0000256" key="9">
    <source>
        <dbReference type="ARBA" id="ARBA00023136"/>
    </source>
</evidence>
<dbReference type="FunFam" id="1.10.1140.10:FF:000005">
    <property type="entry name" value="ATP synthase subunit beta"/>
    <property type="match status" value="1"/>
</dbReference>
<evidence type="ECO:0000256" key="5">
    <source>
        <dbReference type="ARBA" id="ARBA00022781"/>
    </source>
</evidence>
<dbReference type="SUPFAM" id="SSF47917">
    <property type="entry name" value="C-terminal domain of alpha and beta subunits of F1 ATP synthase"/>
    <property type="match status" value="1"/>
</dbReference>
<dbReference type="GO" id="GO:0045259">
    <property type="term" value="C:proton-transporting ATP synthase complex"/>
    <property type="evidence" value="ECO:0007669"/>
    <property type="project" value="UniProtKB-KW"/>
</dbReference>
<comment type="subunit">
    <text evidence="12">F-type ATPases have 2 components, CF(1) - the catalytic core - and CF(0) - the membrane proton channel. CF(1) and CF(0) have multiple subunits.</text>
</comment>
<evidence type="ECO:0000256" key="7">
    <source>
        <dbReference type="ARBA" id="ARBA00022967"/>
    </source>
</evidence>
<dbReference type="EMBL" id="CYKH01000248">
    <property type="protein sequence ID" value="CUF14326.1"/>
    <property type="molecule type" value="Genomic_DNA"/>
</dbReference>
<evidence type="ECO:0000256" key="13">
    <source>
        <dbReference type="SAM" id="MobiDB-lite"/>
    </source>
</evidence>
<dbReference type="HAMAP" id="MF_01347">
    <property type="entry name" value="ATP_synth_beta_bact"/>
    <property type="match status" value="1"/>
</dbReference>
<proteinExistence type="inferred from homology"/>
<comment type="function">
    <text evidence="12">Produces ATP from ADP in the presence of a proton gradient across the membrane.</text>
</comment>
<dbReference type="FunFam" id="3.40.50.300:FF:000026">
    <property type="entry name" value="ATP synthase subunit beta"/>
    <property type="match status" value="1"/>
</dbReference>
<dbReference type="GO" id="GO:0005524">
    <property type="term" value="F:ATP binding"/>
    <property type="evidence" value="ECO:0007669"/>
    <property type="project" value="UniProtKB-KW"/>
</dbReference>
<dbReference type="InterPro" id="IPR027417">
    <property type="entry name" value="P-loop_NTPase"/>
</dbReference>
<reference evidence="16" key="1">
    <citation type="submission" date="2015-09" db="EMBL/GenBank/DDBJ databases">
        <authorList>
            <consortium name="Pathogen Informatics"/>
        </authorList>
    </citation>
    <scope>NUCLEOTIDE SEQUENCE [LARGE SCALE GENOMIC DNA]</scope>
    <source>
        <strain evidence="16">Lake Konstanz</strain>
    </source>
</reference>
<protein>
    <recommendedName>
        <fullName evidence="12">ATP synthase subunit beta</fullName>
        <ecNumber evidence="12">7.1.2.2</ecNumber>
    </recommendedName>
</protein>
<evidence type="ECO:0000256" key="4">
    <source>
        <dbReference type="ARBA" id="ARBA00022741"/>
    </source>
</evidence>
<dbReference type="GO" id="GO:0042776">
    <property type="term" value="P:proton motive force-driven mitochondrial ATP synthesis"/>
    <property type="evidence" value="ECO:0007669"/>
    <property type="project" value="TreeGrafter"/>
</dbReference>
<dbReference type="InterPro" id="IPR036121">
    <property type="entry name" value="ATPase_F1/V1/A1_a/bsu_N_sf"/>
</dbReference>
<keyword evidence="10 12" id="KW-0139">CF(1)</keyword>
<evidence type="ECO:0000256" key="2">
    <source>
        <dbReference type="ARBA" id="ARBA00008936"/>
    </source>
</evidence>
<name>A0A0S4IQH6_BODSA</name>
<comment type="catalytic activity">
    <reaction evidence="12">
        <text>ATP + H2O + 4 H(+)(in) = ADP + phosphate + 5 H(+)(out)</text>
        <dbReference type="Rhea" id="RHEA:57720"/>
        <dbReference type="ChEBI" id="CHEBI:15377"/>
        <dbReference type="ChEBI" id="CHEBI:15378"/>
        <dbReference type="ChEBI" id="CHEBI:30616"/>
        <dbReference type="ChEBI" id="CHEBI:43474"/>
        <dbReference type="ChEBI" id="CHEBI:456216"/>
        <dbReference type="EC" id="7.1.2.2"/>
    </reaction>
</comment>
<dbReference type="InterPro" id="IPR050053">
    <property type="entry name" value="ATPase_alpha/beta_chains"/>
</dbReference>
<dbReference type="Gene3D" id="2.40.10.170">
    <property type="match status" value="1"/>
</dbReference>
<evidence type="ECO:0000313" key="16">
    <source>
        <dbReference type="Proteomes" id="UP000051952"/>
    </source>
</evidence>
<dbReference type="PANTHER" id="PTHR15184">
    <property type="entry name" value="ATP SYNTHASE"/>
    <property type="match status" value="1"/>
</dbReference>
<keyword evidence="4 12" id="KW-0547">Nucleotide-binding</keyword>
<dbReference type="Pfam" id="PF02874">
    <property type="entry name" value="ATP-synt_ab_N"/>
    <property type="match status" value="1"/>
</dbReference>
<feature type="compositionally biased region" description="Low complexity" evidence="13">
    <location>
        <begin position="479"/>
        <end position="496"/>
    </location>
</feature>
<gene>
    <name evidence="15" type="ORF">BSAL_59530</name>
</gene>
<dbReference type="InterPro" id="IPR000194">
    <property type="entry name" value="ATPase_F1/V1/A1_a/bsu_nucl-bd"/>
</dbReference>
<evidence type="ECO:0000313" key="15">
    <source>
        <dbReference type="EMBL" id="CUF14326.1"/>
    </source>
</evidence>
<dbReference type="Gene3D" id="1.10.1140.10">
    <property type="entry name" value="Bovine Mitochondrial F1-atpase, Atp Synthase Beta Chain, Chain D, domain 3"/>
    <property type="match status" value="1"/>
</dbReference>
<feature type="region of interest" description="Disordered" evidence="13">
    <location>
        <begin position="477"/>
        <end position="499"/>
    </location>
</feature>
<dbReference type="VEuPathDB" id="TriTrypDB:BSAL_59530"/>
<evidence type="ECO:0000256" key="12">
    <source>
        <dbReference type="RuleBase" id="RU003553"/>
    </source>
</evidence>
<dbReference type="Pfam" id="PF00006">
    <property type="entry name" value="ATP-synt_ab"/>
    <property type="match status" value="1"/>
</dbReference>
<keyword evidence="7" id="KW-1278">Translocase</keyword>
<dbReference type="GO" id="GO:0046933">
    <property type="term" value="F:proton-transporting ATP synthase activity, rotational mechanism"/>
    <property type="evidence" value="ECO:0007669"/>
    <property type="project" value="InterPro"/>
</dbReference>
<dbReference type="CDD" id="cd18115">
    <property type="entry name" value="ATP-synt_F1_beta_N"/>
    <property type="match status" value="1"/>
</dbReference>
<evidence type="ECO:0000256" key="10">
    <source>
        <dbReference type="ARBA" id="ARBA00023196"/>
    </source>
</evidence>
<dbReference type="Pfam" id="PF22919">
    <property type="entry name" value="ATP-synt_VA_C"/>
    <property type="match status" value="1"/>
</dbReference>
<keyword evidence="11 12" id="KW-0066">ATP synthesis</keyword>
<evidence type="ECO:0000256" key="3">
    <source>
        <dbReference type="ARBA" id="ARBA00022448"/>
    </source>
</evidence>
<keyword evidence="16" id="KW-1185">Reference proteome</keyword>
<dbReference type="SUPFAM" id="SSF52540">
    <property type="entry name" value="P-loop containing nucleoside triphosphate hydrolases"/>
    <property type="match status" value="1"/>
</dbReference>
<dbReference type="InterPro" id="IPR004100">
    <property type="entry name" value="ATPase_F1/V1/A1_a/bsu_N"/>
</dbReference>
<sequence length="551" mass="59000">MLSRVQSAAIRGLGLRSAATSTPAEHKGRVGYVSQVIGAVVDVHFTEGVPPVLTALDVTDNLGRDEALTLEIVQHLDAHTGRCIAMQTTDLLKLKTKVVSTGGNISVPVGRETLGRIFNVLGDAIDQRGPVGEKMRMPIHAVAPKLADQAAEDTILTTGIKVIDLILPYCKGGKIGLFGGAGVGKTVIIMELINNVAKGHGGFSVFAGVGERTREGTDLYLEMMQSKVIDLKGESKCVLVYGQMNEPPGARARVAQSALTMAEYFRDIEGQDVLLFIDNIFRFTQANSEVSALLGRIPAAVGYQPTLAEDLGQLQERITSTTKGSITSVQAVYVPADDITDPAPATTFSHLDATTVLDRAVAESGIYPAVNPLECASRIMDPDVISVDHYNVAQDVVQMLTKYRELQDIIAVLGIDELSEEDKLIVDRARKVSKFLSQPFQVAEVFTGMTGHYVQLNDTIDSFSGLLMGTPPSTPWSAPPVSWTPMSSPSTTTTSPRMSCRCSPSTVSSRISLPCSVLTSCPRRISLLWTVPARSASSCPSPSRSLRSSLA</sequence>
<dbReference type="SMART" id="SM00382">
    <property type="entry name" value="AAA"/>
    <property type="match status" value="1"/>
</dbReference>
<evidence type="ECO:0000256" key="8">
    <source>
        <dbReference type="ARBA" id="ARBA00023065"/>
    </source>
</evidence>
<dbReference type="OMA" id="SMEEGGW"/>
<feature type="domain" description="AAA+ ATPase" evidence="14">
    <location>
        <begin position="171"/>
        <end position="361"/>
    </location>
</feature>
<dbReference type="Proteomes" id="UP000051952">
    <property type="component" value="Unassembled WGS sequence"/>
</dbReference>
<keyword evidence="5" id="KW-0375">Hydrogen ion transport</keyword>
<dbReference type="GO" id="GO:0005739">
    <property type="term" value="C:mitochondrion"/>
    <property type="evidence" value="ECO:0007669"/>
    <property type="project" value="GOC"/>
</dbReference>